<name>A0ACC0ADZ1_CATRO</name>
<organism evidence="1 2">
    <name type="scientific">Catharanthus roseus</name>
    <name type="common">Madagascar periwinkle</name>
    <name type="synonym">Vinca rosea</name>
    <dbReference type="NCBI Taxonomy" id="4058"/>
    <lineage>
        <taxon>Eukaryota</taxon>
        <taxon>Viridiplantae</taxon>
        <taxon>Streptophyta</taxon>
        <taxon>Embryophyta</taxon>
        <taxon>Tracheophyta</taxon>
        <taxon>Spermatophyta</taxon>
        <taxon>Magnoliopsida</taxon>
        <taxon>eudicotyledons</taxon>
        <taxon>Gunneridae</taxon>
        <taxon>Pentapetalae</taxon>
        <taxon>asterids</taxon>
        <taxon>lamiids</taxon>
        <taxon>Gentianales</taxon>
        <taxon>Apocynaceae</taxon>
        <taxon>Rauvolfioideae</taxon>
        <taxon>Vinceae</taxon>
        <taxon>Catharanthinae</taxon>
        <taxon>Catharanthus</taxon>
    </lineage>
</organism>
<dbReference type="EMBL" id="CM044706">
    <property type="protein sequence ID" value="KAI5657721.1"/>
    <property type="molecule type" value="Genomic_DNA"/>
</dbReference>
<sequence length="275" mass="30665">MGDRLRLAVGVIGNASTTLLYAAPILTFTRIVKKKNVGEFSCVPYIIALLNCCVYSWYGLPIVSHGWENFVIVPINGIGVVLELSFIIIFLKYASISQRKKAAIMTTFVILTFVATALMSSLVFHDHIHRKMLVGSVGLVASAAMYGSPLSVVKQVIKTKSVEFMPFYLSFFSFLASTLWMAYGLLSHDLFLASPNIVGCPLGLFQLMLYCKYRKKGIREEPPLYSKWDVESNGETIKQQLPPPLEDFAAVVEEKPKQQVQLQVVTSCTDEINHK</sequence>
<gene>
    <name evidence="1" type="ORF">M9H77_26514</name>
</gene>
<accession>A0ACC0ADZ1</accession>
<dbReference type="Proteomes" id="UP001060085">
    <property type="component" value="Linkage Group LG06"/>
</dbReference>
<keyword evidence="2" id="KW-1185">Reference proteome</keyword>
<proteinExistence type="predicted"/>
<evidence type="ECO:0000313" key="2">
    <source>
        <dbReference type="Proteomes" id="UP001060085"/>
    </source>
</evidence>
<evidence type="ECO:0000313" key="1">
    <source>
        <dbReference type="EMBL" id="KAI5657721.1"/>
    </source>
</evidence>
<reference evidence="2" key="1">
    <citation type="journal article" date="2023" name="Nat. Plants">
        <title>Single-cell RNA sequencing provides a high-resolution roadmap for understanding the multicellular compartmentation of specialized metabolism.</title>
        <authorList>
            <person name="Sun S."/>
            <person name="Shen X."/>
            <person name="Li Y."/>
            <person name="Li Y."/>
            <person name="Wang S."/>
            <person name="Li R."/>
            <person name="Zhang H."/>
            <person name="Shen G."/>
            <person name="Guo B."/>
            <person name="Wei J."/>
            <person name="Xu J."/>
            <person name="St-Pierre B."/>
            <person name="Chen S."/>
            <person name="Sun C."/>
        </authorList>
    </citation>
    <scope>NUCLEOTIDE SEQUENCE [LARGE SCALE GENOMIC DNA]</scope>
</reference>
<comment type="caution">
    <text evidence="1">The sequence shown here is derived from an EMBL/GenBank/DDBJ whole genome shotgun (WGS) entry which is preliminary data.</text>
</comment>
<protein>
    <submittedName>
        <fullName evidence="1">Uncharacterized protein</fullName>
    </submittedName>
</protein>